<name>A0A9X0UGY7_9PROT</name>
<reference evidence="2" key="1">
    <citation type="submission" date="2020-08" db="EMBL/GenBank/DDBJ databases">
        <authorList>
            <person name="Hu Y."/>
            <person name="Nguyen S.V."/>
            <person name="Li F."/>
            <person name="Fanning S."/>
        </authorList>
    </citation>
    <scope>NUCLEOTIDE SEQUENCE</scope>
    <source>
        <strain evidence="2">SYSU D8009</strain>
    </source>
</reference>
<protein>
    <recommendedName>
        <fullName evidence="4">ABM domain-containing protein</fullName>
    </recommendedName>
</protein>
<dbReference type="RefSeq" id="WP_186770487.1">
    <property type="nucleotide sequence ID" value="NZ_JACOMF010000009.1"/>
</dbReference>
<dbReference type="Proteomes" id="UP000600101">
    <property type="component" value="Unassembled WGS sequence"/>
</dbReference>
<organism evidence="2 3">
    <name type="scientific">Siccirubricoccus deserti</name>
    <dbReference type="NCBI Taxonomy" id="2013562"/>
    <lineage>
        <taxon>Bacteria</taxon>
        <taxon>Pseudomonadati</taxon>
        <taxon>Pseudomonadota</taxon>
        <taxon>Alphaproteobacteria</taxon>
        <taxon>Acetobacterales</taxon>
        <taxon>Roseomonadaceae</taxon>
        <taxon>Siccirubricoccus</taxon>
    </lineage>
</organism>
<evidence type="ECO:0000313" key="2">
    <source>
        <dbReference type="EMBL" id="MBC4015715.1"/>
    </source>
</evidence>
<evidence type="ECO:0000256" key="1">
    <source>
        <dbReference type="SAM" id="MobiDB-lite"/>
    </source>
</evidence>
<evidence type="ECO:0000313" key="3">
    <source>
        <dbReference type="Proteomes" id="UP000600101"/>
    </source>
</evidence>
<gene>
    <name evidence="2" type="ORF">H7965_10295</name>
</gene>
<keyword evidence="3" id="KW-1185">Reference proteome</keyword>
<dbReference type="AlphaFoldDB" id="A0A9X0UGY7"/>
<evidence type="ECO:0008006" key="4">
    <source>
        <dbReference type="Google" id="ProtNLM"/>
    </source>
</evidence>
<proteinExistence type="predicted"/>
<sequence length="119" mass="12776">MYVVIRRYAAGAKAEEVARRVGEGLVPVLRDLPGFRAYYAFVGEDGRPVSVSIVTSRSTALAANERAREWVVANMADLVPDPPEVVMGTMLVDAATFGEEAAEKEQDGHSPAPWADSGI</sequence>
<accession>A0A9X0UGY7</accession>
<dbReference type="EMBL" id="JACOMF010000009">
    <property type="protein sequence ID" value="MBC4015715.1"/>
    <property type="molecule type" value="Genomic_DNA"/>
</dbReference>
<feature type="region of interest" description="Disordered" evidence="1">
    <location>
        <begin position="98"/>
        <end position="119"/>
    </location>
</feature>
<comment type="caution">
    <text evidence="2">The sequence shown here is derived from an EMBL/GenBank/DDBJ whole genome shotgun (WGS) entry which is preliminary data.</text>
</comment>